<dbReference type="GO" id="GO:0005506">
    <property type="term" value="F:iron ion binding"/>
    <property type="evidence" value="ECO:0007669"/>
    <property type="project" value="InterPro"/>
</dbReference>
<keyword evidence="4" id="KW-0560">Oxidoreductase</keyword>
<organism evidence="7 8">
    <name type="scientific">Talaromyces pinophilus</name>
    <name type="common">Penicillium pinophilum</name>
    <dbReference type="NCBI Taxonomy" id="128442"/>
    <lineage>
        <taxon>Eukaryota</taxon>
        <taxon>Fungi</taxon>
        <taxon>Dikarya</taxon>
        <taxon>Ascomycota</taxon>
        <taxon>Pezizomycotina</taxon>
        <taxon>Eurotiomycetes</taxon>
        <taxon>Eurotiomycetidae</taxon>
        <taxon>Eurotiales</taxon>
        <taxon>Trichocomaceae</taxon>
        <taxon>Talaromyces</taxon>
        <taxon>Talaromyces sect. Talaromyces</taxon>
    </lineage>
</organism>
<comment type="caution">
    <text evidence="7">The sequence shown here is derived from an EMBL/GenBank/DDBJ whole genome shotgun (WGS) entry which is preliminary data.</text>
</comment>
<evidence type="ECO:0000313" key="7">
    <source>
        <dbReference type="EMBL" id="GAM38620.1"/>
    </source>
</evidence>
<dbReference type="PANTHER" id="PTHR24305:SF166">
    <property type="entry name" value="CYTOCHROME P450 12A4, MITOCHONDRIAL-RELATED"/>
    <property type="match status" value="1"/>
</dbReference>
<dbReference type="InterPro" id="IPR001128">
    <property type="entry name" value="Cyt_P450"/>
</dbReference>
<dbReference type="PRINTS" id="PR00465">
    <property type="entry name" value="EP450IV"/>
</dbReference>
<keyword evidence="5 6" id="KW-0408">Iron</keyword>
<evidence type="ECO:0000256" key="6">
    <source>
        <dbReference type="PIRSR" id="PIRSR602403-1"/>
    </source>
</evidence>
<dbReference type="Pfam" id="PF00067">
    <property type="entry name" value="p450"/>
    <property type="match status" value="1"/>
</dbReference>
<evidence type="ECO:0000256" key="4">
    <source>
        <dbReference type="ARBA" id="ARBA00023002"/>
    </source>
</evidence>
<dbReference type="GO" id="GO:0020037">
    <property type="term" value="F:heme binding"/>
    <property type="evidence" value="ECO:0007669"/>
    <property type="project" value="InterPro"/>
</dbReference>
<dbReference type="PANTHER" id="PTHR24305">
    <property type="entry name" value="CYTOCHROME P450"/>
    <property type="match status" value="1"/>
</dbReference>
<dbReference type="EMBL" id="DF933829">
    <property type="protein sequence ID" value="GAM38620.1"/>
    <property type="molecule type" value="Genomic_DNA"/>
</dbReference>
<protein>
    <submittedName>
        <fullName evidence="7">Cytochrome P450</fullName>
    </submittedName>
</protein>
<dbReference type="AlphaFoldDB" id="A0A6V8HB12"/>
<dbReference type="InterPro" id="IPR036396">
    <property type="entry name" value="Cyt_P450_sf"/>
</dbReference>
<dbReference type="Proteomes" id="UP000053095">
    <property type="component" value="Unassembled WGS sequence"/>
</dbReference>
<evidence type="ECO:0000256" key="3">
    <source>
        <dbReference type="ARBA" id="ARBA00022723"/>
    </source>
</evidence>
<keyword evidence="3 6" id="KW-0479">Metal-binding</keyword>
<evidence type="ECO:0000313" key="8">
    <source>
        <dbReference type="Proteomes" id="UP000053095"/>
    </source>
</evidence>
<sequence length="331" mass="37092">MISLYHIFVLAAAFVLIHLLWVVYRASVSSLAEIPSAGFLASYSRNLWTFPREFRGSITQDLPPLHEKLAEFSFGEAIGAIDAWHDRKELDMVSANDEIATWMPLLTNFPGLFRALSSLRCVLKTTTGCQIPDSRHIQDFRNWAEKACRSALLEKTPYNHNLIQILTRSGLPPNTSLAEAKENLGPGTDTTSATLAHIIWALGHNLQFQERLFQDLQNKNFSSDLSDLEAIPRLRACVKEGIRWTGAAAVMLPRLVPQGGIELHGKFIPEGVILSSSPIWYLRDAIAFPNPKDFDPYRWLTPDGLEISQNQLRDKFYIPFSKGGNTCIGAQ</sequence>
<keyword evidence="6" id="KW-0349">Heme</keyword>
<comment type="cofactor">
    <cofactor evidence="1 6">
        <name>heme</name>
        <dbReference type="ChEBI" id="CHEBI:30413"/>
    </cofactor>
</comment>
<comment type="similarity">
    <text evidence="2">Belongs to the cytochrome P450 family.</text>
</comment>
<gene>
    <name evidence="7" type="ORF">TCE0_033r09494</name>
</gene>
<dbReference type="Gene3D" id="1.10.630.10">
    <property type="entry name" value="Cytochrome P450"/>
    <property type="match status" value="1"/>
</dbReference>
<feature type="binding site" description="axial binding residue" evidence="6">
    <location>
        <position position="327"/>
    </location>
    <ligand>
        <name>heme</name>
        <dbReference type="ChEBI" id="CHEBI:30413"/>
    </ligand>
    <ligandPart>
        <name>Fe</name>
        <dbReference type="ChEBI" id="CHEBI:18248"/>
    </ligandPart>
</feature>
<evidence type="ECO:0000256" key="5">
    <source>
        <dbReference type="ARBA" id="ARBA00023004"/>
    </source>
</evidence>
<keyword evidence="8" id="KW-1185">Reference proteome</keyword>
<name>A0A6V8HB12_TALPI</name>
<evidence type="ECO:0000256" key="1">
    <source>
        <dbReference type="ARBA" id="ARBA00001971"/>
    </source>
</evidence>
<dbReference type="GO" id="GO:0004497">
    <property type="term" value="F:monooxygenase activity"/>
    <property type="evidence" value="ECO:0007669"/>
    <property type="project" value="InterPro"/>
</dbReference>
<dbReference type="SUPFAM" id="SSF48264">
    <property type="entry name" value="Cytochrome P450"/>
    <property type="match status" value="1"/>
</dbReference>
<dbReference type="GO" id="GO:0016705">
    <property type="term" value="F:oxidoreductase activity, acting on paired donors, with incorporation or reduction of molecular oxygen"/>
    <property type="evidence" value="ECO:0007669"/>
    <property type="project" value="InterPro"/>
</dbReference>
<reference evidence="8" key="1">
    <citation type="journal article" date="2015" name="Genome Announc.">
        <title>Draft genome sequence of Talaromyces cellulolyticus strain Y-94, a source of lignocellulosic biomass-degrading enzymes.</title>
        <authorList>
            <person name="Fujii T."/>
            <person name="Koike H."/>
            <person name="Sawayama S."/>
            <person name="Yano S."/>
            <person name="Inoue H."/>
        </authorList>
    </citation>
    <scope>NUCLEOTIDE SEQUENCE [LARGE SCALE GENOMIC DNA]</scope>
    <source>
        <strain evidence="8">Y-94</strain>
    </source>
</reference>
<accession>A0A6V8HB12</accession>
<dbReference type="InterPro" id="IPR050121">
    <property type="entry name" value="Cytochrome_P450_monoxygenase"/>
</dbReference>
<proteinExistence type="inferred from homology"/>
<dbReference type="InterPro" id="IPR002403">
    <property type="entry name" value="Cyt_P450_E_grp-IV"/>
</dbReference>
<evidence type="ECO:0000256" key="2">
    <source>
        <dbReference type="ARBA" id="ARBA00010617"/>
    </source>
</evidence>